<dbReference type="EMBL" id="CAJVPZ010044122">
    <property type="protein sequence ID" value="CAG8766973.1"/>
    <property type="molecule type" value="Genomic_DNA"/>
</dbReference>
<gene>
    <name evidence="3" type="ORF">RFULGI_LOCUS14770</name>
</gene>
<feature type="non-terminal residue" evidence="3">
    <location>
        <position position="76"/>
    </location>
</feature>
<reference evidence="3" key="1">
    <citation type="submission" date="2021-06" db="EMBL/GenBank/DDBJ databases">
        <authorList>
            <person name="Kallberg Y."/>
            <person name="Tangrot J."/>
            <person name="Rosling A."/>
        </authorList>
    </citation>
    <scope>NUCLEOTIDE SEQUENCE</scope>
    <source>
        <strain evidence="3">IN212</strain>
    </source>
</reference>
<sequence>LDVNAYIGNIVYNNLVNQTQYPGSWMITLSDFHVNGVSIGGINSLALIDTGTPSIIGDINQVSKIYSMIPGSSSNN</sequence>
<name>A0A9N9J732_9GLOM</name>
<keyword evidence="1" id="KW-0064">Aspartyl protease</keyword>
<keyword evidence="1" id="KW-0378">Hydrolase</keyword>
<dbReference type="InterPro" id="IPR021109">
    <property type="entry name" value="Peptidase_aspartic_dom_sf"/>
</dbReference>
<organism evidence="3 4">
    <name type="scientific">Racocetra fulgida</name>
    <dbReference type="NCBI Taxonomy" id="60492"/>
    <lineage>
        <taxon>Eukaryota</taxon>
        <taxon>Fungi</taxon>
        <taxon>Fungi incertae sedis</taxon>
        <taxon>Mucoromycota</taxon>
        <taxon>Glomeromycotina</taxon>
        <taxon>Glomeromycetes</taxon>
        <taxon>Diversisporales</taxon>
        <taxon>Gigasporaceae</taxon>
        <taxon>Racocetra</taxon>
    </lineage>
</organism>
<evidence type="ECO:0000313" key="4">
    <source>
        <dbReference type="Proteomes" id="UP000789396"/>
    </source>
</evidence>
<dbReference type="OrthoDB" id="15189at2759"/>
<proteinExistence type="predicted"/>
<dbReference type="Pfam" id="PF00026">
    <property type="entry name" value="Asp"/>
    <property type="match status" value="1"/>
</dbReference>
<dbReference type="GO" id="GO:0006508">
    <property type="term" value="P:proteolysis"/>
    <property type="evidence" value="ECO:0007669"/>
    <property type="project" value="InterPro"/>
</dbReference>
<evidence type="ECO:0000256" key="1">
    <source>
        <dbReference type="ARBA" id="ARBA00022750"/>
    </source>
</evidence>
<protein>
    <submittedName>
        <fullName evidence="3">3100_t:CDS:1</fullName>
    </submittedName>
</protein>
<dbReference type="InterPro" id="IPR033121">
    <property type="entry name" value="PEPTIDASE_A1"/>
</dbReference>
<dbReference type="SUPFAM" id="SSF50630">
    <property type="entry name" value="Acid proteases"/>
    <property type="match status" value="1"/>
</dbReference>
<dbReference type="Gene3D" id="2.40.70.10">
    <property type="entry name" value="Acid Proteases"/>
    <property type="match status" value="1"/>
</dbReference>
<feature type="non-terminal residue" evidence="3">
    <location>
        <position position="1"/>
    </location>
</feature>
<comment type="caution">
    <text evidence="3">The sequence shown here is derived from an EMBL/GenBank/DDBJ whole genome shotgun (WGS) entry which is preliminary data.</text>
</comment>
<dbReference type="AlphaFoldDB" id="A0A9N9J732"/>
<dbReference type="InterPro" id="IPR001969">
    <property type="entry name" value="Aspartic_peptidase_AS"/>
</dbReference>
<evidence type="ECO:0000313" key="3">
    <source>
        <dbReference type="EMBL" id="CAG8766973.1"/>
    </source>
</evidence>
<dbReference type="Proteomes" id="UP000789396">
    <property type="component" value="Unassembled WGS sequence"/>
</dbReference>
<keyword evidence="4" id="KW-1185">Reference proteome</keyword>
<dbReference type="PROSITE" id="PS51767">
    <property type="entry name" value="PEPTIDASE_A1"/>
    <property type="match status" value="1"/>
</dbReference>
<evidence type="ECO:0000259" key="2">
    <source>
        <dbReference type="PROSITE" id="PS51767"/>
    </source>
</evidence>
<keyword evidence="1" id="KW-0645">Protease</keyword>
<dbReference type="GO" id="GO:0004190">
    <property type="term" value="F:aspartic-type endopeptidase activity"/>
    <property type="evidence" value="ECO:0007669"/>
    <property type="project" value="UniProtKB-KW"/>
</dbReference>
<accession>A0A9N9J732</accession>
<feature type="domain" description="Peptidase A1" evidence="2">
    <location>
        <begin position="1"/>
        <end position="76"/>
    </location>
</feature>
<dbReference type="PROSITE" id="PS00141">
    <property type="entry name" value="ASP_PROTEASE"/>
    <property type="match status" value="1"/>
</dbReference>